<organism evidence="2">
    <name type="scientific">Rhizophagus irregularis (strain DAOM 181602 / DAOM 197198 / MUCL 43194)</name>
    <name type="common">Arbuscular mycorrhizal fungus</name>
    <name type="synonym">Glomus intraradices</name>
    <dbReference type="NCBI Taxonomy" id="747089"/>
    <lineage>
        <taxon>Eukaryota</taxon>
        <taxon>Fungi</taxon>
        <taxon>Fungi incertae sedis</taxon>
        <taxon>Mucoromycota</taxon>
        <taxon>Glomeromycotina</taxon>
        <taxon>Glomeromycetes</taxon>
        <taxon>Glomerales</taxon>
        <taxon>Glomeraceae</taxon>
        <taxon>Rhizophagus</taxon>
    </lineage>
</organism>
<dbReference type="HOGENOM" id="CLU_3002228_0_0_1"/>
<proteinExistence type="predicted"/>
<keyword evidence="1" id="KW-0812">Transmembrane</keyword>
<keyword evidence="1" id="KW-1133">Transmembrane helix</keyword>
<evidence type="ECO:0000256" key="1">
    <source>
        <dbReference type="SAM" id="Phobius"/>
    </source>
</evidence>
<dbReference type="EMBL" id="KI296768">
    <property type="protein sequence ID" value="ESA01056.1"/>
    <property type="molecule type" value="Genomic_DNA"/>
</dbReference>
<gene>
    <name evidence="2" type="ORF">GLOINDRAFT_7898</name>
</gene>
<feature type="non-terminal residue" evidence="2">
    <location>
        <position position="1"/>
    </location>
</feature>
<feature type="transmembrane region" description="Helical" evidence="1">
    <location>
        <begin position="30"/>
        <end position="50"/>
    </location>
</feature>
<keyword evidence="1" id="KW-0472">Membrane</keyword>
<accession>U9TCI4</accession>
<reference evidence="2" key="1">
    <citation type="submission" date="2013-07" db="EMBL/GenBank/DDBJ databases">
        <title>The genome of an arbuscular mycorrhizal fungus provides insights into the evolution of the oldest plant symbiosis.</title>
        <authorList>
            <consortium name="DOE Joint Genome Institute"/>
            <person name="Tisserant E."/>
            <person name="Malbreil M."/>
            <person name="Kuo A."/>
            <person name="Kohler A."/>
            <person name="Symeonidi A."/>
            <person name="Balestrini R."/>
            <person name="Charron P."/>
            <person name="Duensing N."/>
            <person name="Frei-dit-Frey N."/>
            <person name="Gianinazzi-Pearson V."/>
            <person name="Gilbert B."/>
            <person name="Handa Y."/>
            <person name="Hijri M."/>
            <person name="Kaul R."/>
            <person name="Kawaguchi M."/>
            <person name="Krajinski F."/>
            <person name="Lammers P."/>
            <person name="Lapierre D."/>
            <person name="Masclaux F.G."/>
            <person name="Murat C."/>
            <person name="Morin E."/>
            <person name="Ndikumana S."/>
            <person name="Pagni M."/>
            <person name="Petitpierre D."/>
            <person name="Requena N."/>
            <person name="Rosikiewicz P."/>
            <person name="Riley R."/>
            <person name="Saito K."/>
            <person name="San Clemente H."/>
            <person name="Shapiro H."/>
            <person name="van Tuinen D."/>
            <person name="Becard G."/>
            <person name="Bonfante P."/>
            <person name="Paszkowski U."/>
            <person name="Shachar-Hill Y."/>
            <person name="Young J.P."/>
            <person name="Sanders I.R."/>
            <person name="Henrissat B."/>
            <person name="Rensing S.A."/>
            <person name="Grigoriev I.V."/>
            <person name="Corradi N."/>
            <person name="Roux C."/>
            <person name="Martin F."/>
        </authorList>
    </citation>
    <scope>NUCLEOTIDE SEQUENCE</scope>
    <source>
        <strain evidence="2">DAOM 197198</strain>
    </source>
</reference>
<sequence>YWLFFLLGFGVWIGIGLVLRFRSAYIGFNLSFRLVCISLDFALWIDGWAFRHEKFGV</sequence>
<dbReference type="AlphaFoldDB" id="U9TCI4"/>
<evidence type="ECO:0000313" key="2">
    <source>
        <dbReference type="EMBL" id="ESA01056.1"/>
    </source>
</evidence>
<protein>
    <submittedName>
        <fullName evidence="2">Uncharacterized protein</fullName>
    </submittedName>
</protein>
<name>U9TCI4_RHIID</name>